<dbReference type="InterPro" id="IPR000477">
    <property type="entry name" value="RT_dom"/>
</dbReference>
<sequence>MHVNKVTQTLRKAKADFFVSIIENTRGNGKKTWQILNKLLGKHNKKEIKAIELAMDNALIRDPTIVANTFNNYFIDSISEITRSIVPSNILPRLLNEDQPIFQIQNITEAEVIKIIAALKNSKAMDVHGIDNNFLKTHNDALIQPITLMVNQSINQRAVPATWKEAIITPIFKSGSKTQVANYRPISILPIISKVAEKWIAKQLIEHLDKGFTPLHRMQFGFRPNHSTESANCFLIEQIKYLLDKSPCVGAVFLDLKKAFDTVNHQVLLTKLTHFNFSTDAISWFQSYLSNRTQCVNIDGVKSPSISNHVGVPQGSILGPLLFSMYINDLPGACPDCNVQMYADDAVIFIHGKDEKIIATNLTNSLTKVQNWLNQICLTLNTKKTVVMMFTKKKPVKPNILKTDYNTLIEQLPTRSRSSVFLGGEELELVAQFKYLGVILDSNLTFKKHIQKVSNTIKFNLQNYKQIRSYITTEAAKSYLHCMIFSHIEYCFTVWSFAGVIALKPIVQLYKKAVKIFDRKPQSFHLCLILEKYQLLNFENLKIFKNSCLIYKSMNGIAPPPLGDFIKKRNSEMKTRSFTRGDCEVLFRKSSFAQNVLSIKGCTNWNSIQNGN</sequence>
<proteinExistence type="predicted"/>
<organism evidence="2 3">
    <name type="scientific">Cyprinus carpio</name>
    <name type="common">Common carp</name>
    <dbReference type="NCBI Taxonomy" id="7962"/>
    <lineage>
        <taxon>Eukaryota</taxon>
        <taxon>Metazoa</taxon>
        <taxon>Chordata</taxon>
        <taxon>Craniata</taxon>
        <taxon>Vertebrata</taxon>
        <taxon>Euteleostomi</taxon>
        <taxon>Actinopterygii</taxon>
        <taxon>Neopterygii</taxon>
        <taxon>Teleostei</taxon>
        <taxon>Ostariophysi</taxon>
        <taxon>Cypriniformes</taxon>
        <taxon>Cyprinidae</taxon>
        <taxon>Cyprininae</taxon>
        <taxon>Cyprinus</taxon>
    </lineage>
</organism>
<dbReference type="PANTHER" id="PTHR33332">
    <property type="entry name" value="REVERSE TRANSCRIPTASE DOMAIN-CONTAINING PROTEIN"/>
    <property type="match status" value="1"/>
</dbReference>
<dbReference type="SUPFAM" id="SSF56672">
    <property type="entry name" value="DNA/RNA polymerases"/>
    <property type="match status" value="1"/>
</dbReference>
<evidence type="ECO:0000313" key="2">
    <source>
        <dbReference type="Ensembl" id="ENSCCRP00015106947.1"/>
    </source>
</evidence>
<feature type="domain" description="Reverse transcriptase" evidence="1">
    <location>
        <begin position="152"/>
        <end position="440"/>
    </location>
</feature>
<evidence type="ECO:0000313" key="3">
    <source>
        <dbReference type="Proteomes" id="UP000694700"/>
    </source>
</evidence>
<name>A0A8C2AM88_CYPCA</name>
<dbReference type="CDD" id="cd01650">
    <property type="entry name" value="RT_nLTR_like"/>
    <property type="match status" value="1"/>
</dbReference>
<dbReference type="Ensembl" id="ENSCCRT00015110349.1">
    <property type="protein sequence ID" value="ENSCCRP00015106947.1"/>
    <property type="gene ID" value="ENSCCRG00015042581.1"/>
</dbReference>
<dbReference type="Pfam" id="PF00078">
    <property type="entry name" value="RVT_1"/>
    <property type="match status" value="1"/>
</dbReference>
<dbReference type="Proteomes" id="UP000694700">
    <property type="component" value="Unplaced"/>
</dbReference>
<accession>A0A8C2AM88</accession>
<reference evidence="2" key="1">
    <citation type="submission" date="2025-08" db="UniProtKB">
        <authorList>
            <consortium name="Ensembl"/>
        </authorList>
    </citation>
    <scope>IDENTIFICATION</scope>
</reference>
<evidence type="ECO:0000259" key="1">
    <source>
        <dbReference type="PROSITE" id="PS50878"/>
    </source>
</evidence>
<dbReference type="AlphaFoldDB" id="A0A8C2AM88"/>
<dbReference type="PROSITE" id="PS50878">
    <property type="entry name" value="RT_POL"/>
    <property type="match status" value="1"/>
</dbReference>
<protein>
    <recommendedName>
        <fullName evidence="1">Reverse transcriptase domain-containing protein</fullName>
    </recommendedName>
</protein>
<dbReference type="InterPro" id="IPR043502">
    <property type="entry name" value="DNA/RNA_pol_sf"/>
</dbReference>